<evidence type="ECO:0000313" key="6">
    <source>
        <dbReference type="EMBL" id="UJO21757.1"/>
    </source>
</evidence>
<dbReference type="Proteomes" id="UP000756132">
    <property type="component" value="Chromosome 9"/>
</dbReference>
<evidence type="ECO:0000259" key="5">
    <source>
        <dbReference type="PROSITE" id="PS50002"/>
    </source>
</evidence>
<dbReference type="RefSeq" id="XP_047766123.1">
    <property type="nucleotide sequence ID" value="XM_047908249.1"/>
</dbReference>
<evidence type="ECO:0000313" key="7">
    <source>
        <dbReference type="Proteomes" id="UP000756132"/>
    </source>
</evidence>
<feature type="compositionally biased region" description="Basic and acidic residues" evidence="3">
    <location>
        <begin position="25"/>
        <end position="40"/>
    </location>
</feature>
<feature type="compositionally biased region" description="Polar residues" evidence="3">
    <location>
        <begin position="291"/>
        <end position="303"/>
    </location>
</feature>
<dbReference type="PROSITE" id="PS50002">
    <property type="entry name" value="SH3"/>
    <property type="match status" value="1"/>
</dbReference>
<feature type="compositionally biased region" description="Pro residues" evidence="3">
    <location>
        <begin position="480"/>
        <end position="490"/>
    </location>
</feature>
<reference evidence="6" key="2">
    <citation type="journal article" date="2022" name="Microb. Genom.">
        <title>A chromosome-scale genome assembly of the tomato pathogen Cladosporium fulvum reveals a compartmentalized genome architecture and the presence of a dispensable chromosome.</title>
        <authorList>
            <person name="Zaccaron A.Z."/>
            <person name="Chen L.H."/>
            <person name="Samaras A."/>
            <person name="Stergiopoulos I."/>
        </authorList>
    </citation>
    <scope>NUCLEOTIDE SEQUENCE</scope>
    <source>
        <strain evidence="6">Race5_Kim</strain>
    </source>
</reference>
<sequence>MGLHKRHNAGRVLRDADARNHLAMHKRDSHGDQPRMHVPDGFEQTTQDDSRDSGGVSVVYVTLPQTFSGAAVYSTIGVTPTADSAAQSTDDASYASAMASYSSAMSEYNAGNGVGASATPVAVVTPKSSAQSTLATSLQGAALASSSVAATRLGGTPVQATRAATASTSSNAQIEQSGSEMSGGAKAGLAFGIILAIAAACGLIFFCWRRKRNTKQQEDMLNEKHGSFADAGARRVEAGGPRDPAMDAMGSGRRDSSMTEKVPASVRSSRTTSTAPRLSLRPVTQFLPNIGDNNAQNRNTGNNLEVAGAQKRTSGWERTPAGAQQNPFDDATAEKQARSNTPPQNPFDEPEGKRSNDSQDAARAAGVAAGAAVMANKKHSPKSSWEGSDPATPKSTRFGTAAAVPVAGSPRGPPPPRGPNNVHRVQLDFKPSMEDELELISGQLVRMLHEYDDGWALCIRMDRSQQGVAPRTCLSKLPVKPRPQGPPPQGSRPGTSQGPSGPSNPPGPNGPMHQGPIVPRPLTPSQGTRSPSPTSSNGEASTSTGGAPAKIERKPVPGQAM</sequence>
<dbReference type="OrthoDB" id="5340910at2759"/>
<dbReference type="Gene3D" id="2.30.30.40">
    <property type="entry name" value="SH3 Domains"/>
    <property type="match status" value="1"/>
</dbReference>
<feature type="compositionally biased region" description="Low complexity" evidence="3">
    <location>
        <begin position="401"/>
        <end position="410"/>
    </location>
</feature>
<name>A0A9Q8PG26_PASFU</name>
<proteinExistence type="predicted"/>
<dbReference type="Pfam" id="PF07653">
    <property type="entry name" value="SH3_2"/>
    <property type="match status" value="1"/>
</dbReference>
<feature type="region of interest" description="Disordered" evidence="3">
    <location>
        <begin position="220"/>
        <end position="424"/>
    </location>
</feature>
<feature type="region of interest" description="Disordered" evidence="3">
    <location>
        <begin position="25"/>
        <end position="53"/>
    </location>
</feature>
<feature type="domain" description="SH3" evidence="5">
    <location>
        <begin position="418"/>
        <end position="479"/>
    </location>
</feature>
<dbReference type="InterPro" id="IPR001452">
    <property type="entry name" value="SH3_domain"/>
</dbReference>
<feature type="compositionally biased region" description="Low complexity" evidence="3">
    <location>
        <begin position="491"/>
        <end position="501"/>
    </location>
</feature>
<keyword evidence="4" id="KW-1133">Transmembrane helix</keyword>
<feature type="compositionally biased region" description="Low complexity" evidence="3">
    <location>
        <begin position="162"/>
        <end position="172"/>
    </location>
</feature>
<dbReference type="AlphaFoldDB" id="A0A9Q8PG26"/>
<dbReference type="SMART" id="SM00326">
    <property type="entry name" value="SH3"/>
    <property type="match status" value="1"/>
</dbReference>
<feature type="compositionally biased region" description="Basic and acidic residues" evidence="3">
    <location>
        <begin position="220"/>
        <end position="237"/>
    </location>
</feature>
<feature type="compositionally biased region" description="Low complexity" evidence="3">
    <location>
        <begin position="262"/>
        <end position="281"/>
    </location>
</feature>
<feature type="region of interest" description="Disordered" evidence="3">
    <location>
        <begin position="162"/>
        <end position="181"/>
    </location>
</feature>
<dbReference type="SUPFAM" id="SSF50044">
    <property type="entry name" value="SH3-domain"/>
    <property type="match status" value="1"/>
</dbReference>
<dbReference type="InterPro" id="IPR036028">
    <property type="entry name" value="SH3-like_dom_sf"/>
</dbReference>
<keyword evidence="4" id="KW-0472">Membrane</keyword>
<keyword evidence="4" id="KW-0812">Transmembrane</keyword>
<reference evidence="6" key="1">
    <citation type="submission" date="2021-12" db="EMBL/GenBank/DDBJ databases">
        <authorList>
            <person name="Zaccaron A."/>
            <person name="Stergiopoulos I."/>
        </authorList>
    </citation>
    <scope>NUCLEOTIDE SEQUENCE</scope>
    <source>
        <strain evidence="6">Race5_Kim</strain>
    </source>
</reference>
<feature type="compositionally biased region" description="Low complexity" evidence="3">
    <location>
        <begin position="361"/>
        <end position="375"/>
    </location>
</feature>
<dbReference type="KEGG" id="ffu:CLAFUR5_09101"/>
<feature type="compositionally biased region" description="Polar residues" evidence="3">
    <location>
        <begin position="523"/>
        <end position="545"/>
    </location>
</feature>
<keyword evidence="7" id="KW-1185">Reference proteome</keyword>
<dbReference type="EMBL" id="CP090171">
    <property type="protein sequence ID" value="UJO21757.1"/>
    <property type="molecule type" value="Genomic_DNA"/>
</dbReference>
<accession>A0A9Q8PG26</accession>
<feature type="transmembrane region" description="Helical" evidence="4">
    <location>
        <begin position="187"/>
        <end position="208"/>
    </location>
</feature>
<evidence type="ECO:0000256" key="4">
    <source>
        <dbReference type="SAM" id="Phobius"/>
    </source>
</evidence>
<evidence type="ECO:0000256" key="1">
    <source>
        <dbReference type="ARBA" id="ARBA00022443"/>
    </source>
</evidence>
<keyword evidence="1 2" id="KW-0728">SH3 domain</keyword>
<evidence type="ECO:0000256" key="2">
    <source>
        <dbReference type="PROSITE-ProRule" id="PRU00192"/>
    </source>
</evidence>
<organism evidence="6 7">
    <name type="scientific">Passalora fulva</name>
    <name type="common">Tomato leaf mold</name>
    <name type="synonym">Cladosporium fulvum</name>
    <dbReference type="NCBI Taxonomy" id="5499"/>
    <lineage>
        <taxon>Eukaryota</taxon>
        <taxon>Fungi</taxon>
        <taxon>Dikarya</taxon>
        <taxon>Ascomycota</taxon>
        <taxon>Pezizomycotina</taxon>
        <taxon>Dothideomycetes</taxon>
        <taxon>Dothideomycetidae</taxon>
        <taxon>Mycosphaerellales</taxon>
        <taxon>Mycosphaerellaceae</taxon>
        <taxon>Fulvia</taxon>
    </lineage>
</organism>
<gene>
    <name evidence="6" type="ORF">CLAFUR5_09101</name>
</gene>
<protein>
    <recommendedName>
        <fullName evidence="5">SH3 domain-containing protein</fullName>
    </recommendedName>
</protein>
<evidence type="ECO:0000256" key="3">
    <source>
        <dbReference type="SAM" id="MobiDB-lite"/>
    </source>
</evidence>
<feature type="region of interest" description="Disordered" evidence="3">
    <location>
        <begin position="472"/>
        <end position="561"/>
    </location>
</feature>
<dbReference type="GeneID" id="71988979"/>